<evidence type="ECO:0000259" key="1">
    <source>
        <dbReference type="PROSITE" id="PS50206"/>
    </source>
</evidence>
<protein>
    <recommendedName>
        <fullName evidence="1">Rhodanese domain-containing protein</fullName>
    </recommendedName>
</protein>
<evidence type="ECO:0000313" key="3">
    <source>
        <dbReference type="Proteomes" id="UP000014983"/>
    </source>
</evidence>
<dbReference type="PANTHER" id="PTHR43031:SF16">
    <property type="entry name" value="OXIDOREDUCTASE"/>
    <property type="match status" value="1"/>
</dbReference>
<proteinExistence type="predicted"/>
<dbReference type="Proteomes" id="UP000014983">
    <property type="component" value="Chromosome"/>
</dbReference>
<dbReference type="SUPFAM" id="SSF52821">
    <property type="entry name" value="Rhodanese/Cell cycle control phosphatase"/>
    <property type="match status" value="1"/>
</dbReference>
<dbReference type="RefSeq" id="WP_020836146.1">
    <property type="nucleotide sequence ID" value="NC_021833.1"/>
</dbReference>
<organism evidence="2 3">
    <name type="scientific">Spiroplasma diminutum CUAS-1</name>
    <dbReference type="NCBI Taxonomy" id="1276221"/>
    <lineage>
        <taxon>Bacteria</taxon>
        <taxon>Bacillati</taxon>
        <taxon>Mycoplasmatota</taxon>
        <taxon>Mollicutes</taxon>
        <taxon>Entomoplasmatales</taxon>
        <taxon>Spiroplasmataceae</taxon>
        <taxon>Spiroplasma</taxon>
    </lineage>
</organism>
<dbReference type="OrthoDB" id="399039at2"/>
<gene>
    <name evidence="2" type="ORF">SDIMI_v3c02090</name>
</gene>
<dbReference type="KEGG" id="sdi:SDIMI_v3c02090"/>
<dbReference type="PROSITE" id="PS50206">
    <property type="entry name" value="RHODANESE_3"/>
    <property type="match status" value="1"/>
</dbReference>
<dbReference type="HOGENOM" id="CLU_089574_13_2_14"/>
<name>S5MDW7_9MOLU</name>
<reference evidence="2 3" key="1">
    <citation type="journal article" date="2013" name="Genome Biol. Evol.">
        <title>Comparison of metabolic capacities and inference of gene content evolution in mosquito-associated Spiroplasma diminutum and S. taiwanense.</title>
        <authorList>
            <person name="Lo W.S."/>
            <person name="Ku C."/>
            <person name="Chen L.L."/>
            <person name="Chang T.H."/>
            <person name="Kuo C.H."/>
        </authorList>
    </citation>
    <scope>NUCLEOTIDE SEQUENCE [LARGE SCALE GENOMIC DNA]</scope>
    <source>
        <strain evidence="2 3">CUAS-1</strain>
    </source>
</reference>
<dbReference type="InterPro" id="IPR050229">
    <property type="entry name" value="GlpE_sulfurtransferase"/>
</dbReference>
<dbReference type="Gene3D" id="3.40.250.10">
    <property type="entry name" value="Rhodanese-like domain"/>
    <property type="match status" value="1"/>
</dbReference>
<accession>S5MDW7</accession>
<dbReference type="EMBL" id="CP005076">
    <property type="protein sequence ID" value="AGR41913.1"/>
    <property type="molecule type" value="Genomic_DNA"/>
</dbReference>
<feature type="domain" description="Rhodanese" evidence="1">
    <location>
        <begin position="11"/>
        <end position="97"/>
    </location>
</feature>
<dbReference type="Pfam" id="PF00581">
    <property type="entry name" value="Rhodanese"/>
    <property type="match status" value="1"/>
</dbReference>
<dbReference type="SMART" id="SM00450">
    <property type="entry name" value="RHOD"/>
    <property type="match status" value="1"/>
</dbReference>
<sequence>MYITKEEYSKDPSKYFTLDVRTAIEFKVLPHFDWAINIEMDKFLKNYKSFLDEHNIENKPIVVVCNAGNRSGQTALFLIEKGYDAKTLQGGVYHYTKQKIS</sequence>
<dbReference type="InterPro" id="IPR036873">
    <property type="entry name" value="Rhodanese-like_dom_sf"/>
</dbReference>
<dbReference type="InParanoid" id="S5MDW7"/>
<dbReference type="InterPro" id="IPR001763">
    <property type="entry name" value="Rhodanese-like_dom"/>
</dbReference>
<dbReference type="CDD" id="cd00158">
    <property type="entry name" value="RHOD"/>
    <property type="match status" value="1"/>
</dbReference>
<evidence type="ECO:0000313" key="2">
    <source>
        <dbReference type="EMBL" id="AGR41913.1"/>
    </source>
</evidence>
<dbReference type="AlphaFoldDB" id="S5MDW7"/>
<dbReference type="PATRIC" id="fig|1276221.3.peg.206"/>
<keyword evidence="3" id="KW-1185">Reference proteome</keyword>
<dbReference type="STRING" id="1276221.SDIMI_v3c02090"/>
<dbReference type="PANTHER" id="PTHR43031">
    <property type="entry name" value="FAD-DEPENDENT OXIDOREDUCTASE"/>
    <property type="match status" value="1"/>
</dbReference>